<evidence type="ECO:0000313" key="2">
    <source>
        <dbReference type="EMBL" id="OHA81363.1"/>
    </source>
</evidence>
<proteinExistence type="predicted"/>
<reference evidence="2 3" key="1">
    <citation type="journal article" date="2016" name="Nat. Commun.">
        <title>Thousands of microbial genomes shed light on interconnected biogeochemical processes in an aquifer system.</title>
        <authorList>
            <person name="Anantharaman K."/>
            <person name="Brown C.T."/>
            <person name="Hug L.A."/>
            <person name="Sharon I."/>
            <person name="Castelle C.J."/>
            <person name="Probst A.J."/>
            <person name="Thomas B.C."/>
            <person name="Singh A."/>
            <person name="Wilkins M.J."/>
            <person name="Karaoz U."/>
            <person name="Brodie E.L."/>
            <person name="Williams K.H."/>
            <person name="Hubbard S.S."/>
            <person name="Banfield J.F."/>
        </authorList>
    </citation>
    <scope>NUCLEOTIDE SEQUENCE [LARGE SCALE GENOMIC DNA]</scope>
</reference>
<dbReference type="EMBL" id="MHUS01000012">
    <property type="protein sequence ID" value="OHA81363.1"/>
    <property type="molecule type" value="Genomic_DNA"/>
</dbReference>
<keyword evidence="1" id="KW-0812">Transmembrane</keyword>
<keyword evidence="1" id="KW-1133">Transmembrane helix</keyword>
<organism evidence="2 3">
    <name type="scientific">Candidatus Yonathbacteria bacterium RIFCSPHIGHO2_01_FULL_51_10</name>
    <dbReference type="NCBI Taxonomy" id="1802723"/>
    <lineage>
        <taxon>Bacteria</taxon>
        <taxon>Candidatus Yonathiibacteriota</taxon>
    </lineage>
</organism>
<dbReference type="InterPro" id="IPR038695">
    <property type="entry name" value="Saro_0823-like_sf"/>
</dbReference>
<dbReference type="Pfam" id="PF02643">
    <property type="entry name" value="DUF192"/>
    <property type="match status" value="1"/>
</dbReference>
<dbReference type="PANTHER" id="PTHR37953:SF1">
    <property type="entry name" value="UPF0127 PROTEIN MJ1496"/>
    <property type="match status" value="1"/>
</dbReference>
<protein>
    <recommendedName>
        <fullName evidence="4">DUF192 domain-containing protein</fullName>
    </recommendedName>
</protein>
<evidence type="ECO:0000256" key="1">
    <source>
        <dbReference type="SAM" id="Phobius"/>
    </source>
</evidence>
<dbReference type="STRING" id="1802723.A2675_02885"/>
<keyword evidence="1" id="KW-0472">Membrane</keyword>
<evidence type="ECO:0008006" key="4">
    <source>
        <dbReference type="Google" id="ProtNLM"/>
    </source>
</evidence>
<dbReference type="Gene3D" id="2.60.120.1140">
    <property type="entry name" value="Protein of unknown function DUF192"/>
    <property type="match status" value="1"/>
</dbReference>
<sequence>MSHFRKIVIIFISIAAFVLIFRYFSPNTPVVVVPSVASPHVAESSRSATITIGGAVVIADIADTLALREQGLSGRVSLAPQEGLLFVFDKPNQYFFWMKDMNFPIDIIWVAEDNTLIDITHDADPSSYPAAFTSRGPARYVLEVAAGTSRDGNFQLGEQVVIEGL</sequence>
<feature type="transmembrane region" description="Helical" evidence="1">
    <location>
        <begin position="7"/>
        <end position="25"/>
    </location>
</feature>
<gene>
    <name evidence="2" type="ORF">A2675_02885</name>
</gene>
<accession>A0A1G2S8B6</accession>
<dbReference type="PANTHER" id="PTHR37953">
    <property type="entry name" value="UPF0127 PROTEIN MJ1496"/>
    <property type="match status" value="1"/>
</dbReference>
<dbReference type="AlphaFoldDB" id="A0A1G2S8B6"/>
<name>A0A1G2S8B6_9BACT</name>
<comment type="caution">
    <text evidence="2">The sequence shown here is derived from an EMBL/GenBank/DDBJ whole genome shotgun (WGS) entry which is preliminary data.</text>
</comment>
<dbReference type="InterPro" id="IPR003795">
    <property type="entry name" value="DUF192"/>
</dbReference>
<dbReference type="Proteomes" id="UP000176997">
    <property type="component" value="Unassembled WGS sequence"/>
</dbReference>
<evidence type="ECO:0000313" key="3">
    <source>
        <dbReference type="Proteomes" id="UP000176997"/>
    </source>
</evidence>